<protein>
    <submittedName>
        <fullName evidence="1">Uncharacterized protein</fullName>
    </submittedName>
</protein>
<reference evidence="1" key="2">
    <citation type="submission" date="2021-12" db="EMBL/GenBank/DDBJ databases">
        <title>Resequencing data analysis of finger millet.</title>
        <authorList>
            <person name="Hatakeyama M."/>
            <person name="Aluri S."/>
            <person name="Balachadran M.T."/>
            <person name="Sivarajan S.R."/>
            <person name="Poveda L."/>
            <person name="Shimizu-Inatsugi R."/>
            <person name="Schlapbach R."/>
            <person name="Sreeman S.M."/>
            <person name="Shimizu K.K."/>
        </authorList>
    </citation>
    <scope>NUCLEOTIDE SEQUENCE</scope>
</reference>
<keyword evidence="2" id="KW-1185">Reference proteome</keyword>
<dbReference type="Proteomes" id="UP001054889">
    <property type="component" value="Unassembled WGS sequence"/>
</dbReference>
<reference evidence="1" key="1">
    <citation type="journal article" date="2018" name="DNA Res.">
        <title>Multiple hybrid de novo genome assembly of finger millet, an orphan allotetraploid crop.</title>
        <authorList>
            <person name="Hatakeyama M."/>
            <person name="Aluri S."/>
            <person name="Balachadran M.T."/>
            <person name="Sivarajan S.R."/>
            <person name="Patrignani A."/>
            <person name="Gruter S."/>
            <person name="Poveda L."/>
            <person name="Shimizu-Inatsugi R."/>
            <person name="Baeten J."/>
            <person name="Francoijs K.J."/>
            <person name="Nataraja K.N."/>
            <person name="Reddy Y.A.N."/>
            <person name="Phadnis S."/>
            <person name="Ravikumar R.L."/>
            <person name="Schlapbach R."/>
            <person name="Sreeman S.M."/>
            <person name="Shimizu K.K."/>
        </authorList>
    </citation>
    <scope>NUCLEOTIDE SEQUENCE</scope>
</reference>
<comment type="caution">
    <text evidence="1">The sequence shown here is derived from an EMBL/GenBank/DDBJ whole genome shotgun (WGS) entry which is preliminary data.</text>
</comment>
<evidence type="ECO:0000313" key="1">
    <source>
        <dbReference type="EMBL" id="GJM99763.1"/>
    </source>
</evidence>
<dbReference type="AlphaFoldDB" id="A0AAV5CNX2"/>
<name>A0AAV5CNX2_ELECO</name>
<organism evidence="1 2">
    <name type="scientific">Eleusine coracana subsp. coracana</name>
    <dbReference type="NCBI Taxonomy" id="191504"/>
    <lineage>
        <taxon>Eukaryota</taxon>
        <taxon>Viridiplantae</taxon>
        <taxon>Streptophyta</taxon>
        <taxon>Embryophyta</taxon>
        <taxon>Tracheophyta</taxon>
        <taxon>Spermatophyta</taxon>
        <taxon>Magnoliopsida</taxon>
        <taxon>Liliopsida</taxon>
        <taxon>Poales</taxon>
        <taxon>Poaceae</taxon>
        <taxon>PACMAD clade</taxon>
        <taxon>Chloridoideae</taxon>
        <taxon>Cynodonteae</taxon>
        <taxon>Eleusininae</taxon>
        <taxon>Eleusine</taxon>
    </lineage>
</organism>
<evidence type="ECO:0000313" key="2">
    <source>
        <dbReference type="Proteomes" id="UP001054889"/>
    </source>
</evidence>
<dbReference type="EMBL" id="BQKI01000008">
    <property type="protein sequence ID" value="GJM99763.1"/>
    <property type="molecule type" value="Genomic_DNA"/>
</dbReference>
<accession>A0AAV5CNX2</accession>
<proteinExistence type="predicted"/>
<gene>
    <name evidence="1" type="primary">ga16893</name>
    <name evidence="1" type="ORF">PR202_ga16893</name>
</gene>
<sequence length="72" mass="8042">MKKVKKEYKRGVNSLIILGAWVIWKHNNACVFDGAAPSAIMLMREFKHEHSLWCMASTKKLLALGLGEGNLG</sequence>